<organism evidence="2 3">
    <name type="scientific">Candidatus Prevotella avicola</name>
    <dbReference type="NCBI Taxonomy" id="2838738"/>
    <lineage>
        <taxon>Bacteria</taxon>
        <taxon>Pseudomonadati</taxon>
        <taxon>Bacteroidota</taxon>
        <taxon>Bacteroidia</taxon>
        <taxon>Bacteroidales</taxon>
        <taxon>Prevotellaceae</taxon>
        <taxon>Prevotella</taxon>
    </lineage>
</organism>
<dbReference type="EMBL" id="DXBE01000050">
    <property type="protein sequence ID" value="HIZ69623.1"/>
    <property type="molecule type" value="Genomic_DNA"/>
</dbReference>
<evidence type="ECO:0000313" key="3">
    <source>
        <dbReference type="Proteomes" id="UP000824055"/>
    </source>
</evidence>
<feature type="coiled-coil region" evidence="1">
    <location>
        <begin position="93"/>
        <end position="120"/>
    </location>
</feature>
<name>A0A9D2JWW2_9BACT</name>
<dbReference type="Proteomes" id="UP000824055">
    <property type="component" value="Unassembled WGS sequence"/>
</dbReference>
<protein>
    <recommendedName>
        <fullName evidence="4">DUF4252 domain-containing protein</fullName>
    </recommendedName>
</protein>
<evidence type="ECO:0008006" key="4">
    <source>
        <dbReference type="Google" id="ProtNLM"/>
    </source>
</evidence>
<reference evidence="2" key="1">
    <citation type="journal article" date="2021" name="PeerJ">
        <title>Extensive microbial diversity within the chicken gut microbiome revealed by metagenomics and culture.</title>
        <authorList>
            <person name="Gilroy R."/>
            <person name="Ravi A."/>
            <person name="Getino M."/>
            <person name="Pursley I."/>
            <person name="Horton D.L."/>
            <person name="Alikhan N.F."/>
            <person name="Baker D."/>
            <person name="Gharbi K."/>
            <person name="Hall N."/>
            <person name="Watson M."/>
            <person name="Adriaenssens E.M."/>
            <person name="Foster-Nyarko E."/>
            <person name="Jarju S."/>
            <person name="Secka A."/>
            <person name="Antonio M."/>
            <person name="Oren A."/>
            <person name="Chaudhuri R.R."/>
            <person name="La Ragione R."/>
            <person name="Hildebrand F."/>
            <person name="Pallen M.J."/>
        </authorList>
    </citation>
    <scope>NUCLEOTIDE SEQUENCE</scope>
    <source>
        <strain evidence="2">ChiHecec3B27-8219</strain>
    </source>
</reference>
<evidence type="ECO:0000256" key="1">
    <source>
        <dbReference type="SAM" id="Coils"/>
    </source>
</evidence>
<accession>A0A9D2JWW2</accession>
<keyword evidence="1" id="KW-0175">Coiled coil</keyword>
<reference evidence="2" key="2">
    <citation type="submission" date="2021-04" db="EMBL/GenBank/DDBJ databases">
        <authorList>
            <person name="Gilroy R."/>
        </authorList>
    </citation>
    <scope>NUCLEOTIDE SEQUENCE</scope>
    <source>
        <strain evidence="2">ChiHecec3B27-8219</strain>
    </source>
</reference>
<gene>
    <name evidence="2" type="ORF">H9966_07070</name>
</gene>
<evidence type="ECO:0000313" key="2">
    <source>
        <dbReference type="EMBL" id="HIZ69623.1"/>
    </source>
</evidence>
<dbReference type="AlphaFoldDB" id="A0A9D2JWW2"/>
<proteinExistence type="predicted"/>
<sequence length="171" mass="19857">MRINKKILVSIMALMVFAISLQAKGEMKTIYMYGFAASFNDSTVYFTDVHRVDSAWIDSKTKFLMSRENYSAQLSSYLEKLGEKNMVCVASFAKNEKKARKKLQKMVARYSKAVKRKTKQKDSKLKVATEEKMPYIIKFIDNQDFTFQGVKPYEIEVEEQRKAEEQAAKKD</sequence>
<comment type="caution">
    <text evidence="2">The sequence shown here is derived from an EMBL/GenBank/DDBJ whole genome shotgun (WGS) entry which is preliminary data.</text>
</comment>